<dbReference type="Proteomes" id="UP000198642">
    <property type="component" value="Unassembled WGS sequence"/>
</dbReference>
<protein>
    <submittedName>
        <fullName evidence="2">Double zinc ribbon</fullName>
    </submittedName>
</protein>
<gene>
    <name evidence="2" type="ORF">SAMN04488072_10331</name>
</gene>
<dbReference type="InterPro" id="IPR025874">
    <property type="entry name" value="DZR"/>
</dbReference>
<dbReference type="STRING" id="237679.SAMN04488072_10331"/>
<accession>A0A1I0WI16</accession>
<sequence>MKKKTTNEKQQVDEWADAKSKLLIELGQEVYLSYRRNEDFKSIVAQKGESIKELDAKIYSLLQETRQYQADVMECSCGAPITEEDVFCPECGKKTDILTEQDQQSMAVCSSCGNQVPDGADYCQACGVKMEKVYSN</sequence>
<name>A0A1I0WI16_9BACI</name>
<dbReference type="Pfam" id="PF12773">
    <property type="entry name" value="DZR"/>
    <property type="match status" value="1"/>
</dbReference>
<evidence type="ECO:0000313" key="2">
    <source>
        <dbReference type="EMBL" id="SFA87878.1"/>
    </source>
</evidence>
<dbReference type="RefSeq" id="WP_090234280.1">
    <property type="nucleotide sequence ID" value="NZ_FOJW01000003.1"/>
</dbReference>
<evidence type="ECO:0000313" key="3">
    <source>
        <dbReference type="Proteomes" id="UP000198642"/>
    </source>
</evidence>
<evidence type="ECO:0000259" key="1">
    <source>
        <dbReference type="Pfam" id="PF12773"/>
    </source>
</evidence>
<organism evidence="2 3">
    <name type="scientific">Lentibacillus halodurans</name>
    <dbReference type="NCBI Taxonomy" id="237679"/>
    <lineage>
        <taxon>Bacteria</taxon>
        <taxon>Bacillati</taxon>
        <taxon>Bacillota</taxon>
        <taxon>Bacilli</taxon>
        <taxon>Bacillales</taxon>
        <taxon>Bacillaceae</taxon>
        <taxon>Lentibacillus</taxon>
    </lineage>
</organism>
<feature type="domain" description="DZANK-type" evidence="1">
    <location>
        <begin position="76"/>
        <end position="127"/>
    </location>
</feature>
<dbReference type="EMBL" id="FOJW01000003">
    <property type="protein sequence ID" value="SFA87878.1"/>
    <property type="molecule type" value="Genomic_DNA"/>
</dbReference>
<proteinExistence type="predicted"/>
<keyword evidence="3" id="KW-1185">Reference proteome</keyword>
<dbReference type="OrthoDB" id="2922473at2"/>
<dbReference type="AlphaFoldDB" id="A0A1I0WI16"/>
<reference evidence="2 3" key="1">
    <citation type="submission" date="2016-10" db="EMBL/GenBank/DDBJ databases">
        <authorList>
            <person name="de Groot N.N."/>
        </authorList>
    </citation>
    <scope>NUCLEOTIDE SEQUENCE [LARGE SCALE GENOMIC DNA]</scope>
    <source>
        <strain evidence="2 3">CGMCC 1.3702</strain>
    </source>
</reference>